<evidence type="ECO:0000313" key="13">
    <source>
        <dbReference type="Proteomes" id="UP000583929"/>
    </source>
</evidence>
<organism evidence="10 12">
    <name type="scientific">Cannabis sativa</name>
    <name type="common">Hemp</name>
    <name type="synonym">Marijuana</name>
    <dbReference type="NCBI Taxonomy" id="3483"/>
    <lineage>
        <taxon>Eukaryota</taxon>
        <taxon>Viridiplantae</taxon>
        <taxon>Streptophyta</taxon>
        <taxon>Embryophyta</taxon>
        <taxon>Tracheophyta</taxon>
        <taxon>Spermatophyta</taxon>
        <taxon>Magnoliopsida</taxon>
        <taxon>eudicotyledons</taxon>
        <taxon>Gunneridae</taxon>
        <taxon>Pentapetalae</taxon>
        <taxon>rosids</taxon>
        <taxon>fabids</taxon>
        <taxon>Rosales</taxon>
        <taxon>Cannabaceae</taxon>
        <taxon>Cannabis</taxon>
    </lineage>
</organism>
<dbReference type="InterPro" id="IPR006936">
    <property type="entry name" value="ALOG_dom"/>
</dbReference>
<keyword evidence="4" id="KW-0805">Transcription regulation</keyword>
<keyword evidence="6" id="KW-0804">Transcription</keyword>
<keyword evidence="5" id="KW-0238">DNA-binding</keyword>
<dbReference type="PANTHER" id="PTHR31165:SF2">
    <property type="entry name" value="ALOG DOMAIN-CONTAINING PROTEIN"/>
    <property type="match status" value="1"/>
</dbReference>
<dbReference type="GO" id="GO:0003677">
    <property type="term" value="F:DNA binding"/>
    <property type="evidence" value="ECO:0007669"/>
    <property type="project" value="UniProtKB-KW"/>
</dbReference>
<dbReference type="GO" id="GO:0009299">
    <property type="term" value="P:mRNA transcription"/>
    <property type="evidence" value="ECO:0007669"/>
    <property type="project" value="TreeGrafter"/>
</dbReference>
<dbReference type="EMBL" id="JAATIP010000026">
    <property type="protein sequence ID" value="KAF4391033.1"/>
    <property type="molecule type" value="Genomic_DNA"/>
</dbReference>
<dbReference type="Proteomes" id="UP000525078">
    <property type="component" value="Unassembled WGS sequence"/>
</dbReference>
<evidence type="ECO:0000256" key="3">
    <source>
        <dbReference type="ARBA" id="ARBA00022473"/>
    </source>
</evidence>
<keyword evidence="7" id="KW-0539">Nucleus</keyword>
<feature type="region of interest" description="Disordered" evidence="8">
    <location>
        <begin position="14"/>
        <end position="49"/>
    </location>
</feature>
<evidence type="ECO:0000256" key="2">
    <source>
        <dbReference type="ARBA" id="ARBA00010308"/>
    </source>
</evidence>
<comment type="similarity">
    <text evidence="2">Belongs to the plant homeotic and developmental regulators ALOG protein family.</text>
</comment>
<dbReference type="InterPro" id="IPR040222">
    <property type="entry name" value="ALOG"/>
</dbReference>
<comment type="subcellular location">
    <subcellularLocation>
        <location evidence="1">Nucleus</location>
    </subcellularLocation>
</comment>
<dbReference type="PANTHER" id="PTHR31165">
    <property type="entry name" value="PROTEIN G1-LIKE2"/>
    <property type="match status" value="1"/>
</dbReference>
<keyword evidence="3" id="KW-0217">Developmental protein</keyword>
<dbReference type="GO" id="GO:0005634">
    <property type="term" value="C:nucleus"/>
    <property type="evidence" value="ECO:0007669"/>
    <property type="project" value="UniProtKB-SubCell"/>
</dbReference>
<feature type="compositionally biased region" description="Low complexity" evidence="8">
    <location>
        <begin position="14"/>
        <end position="25"/>
    </location>
</feature>
<sequence length="179" mass="20100">MSAAVAAAAAAVVSRNRSSNSNSSRGNTKSTTAYSSSNSFVSQSNYHHQQRRRRLQYDLLKERDWDNFGQYLRNHNDPPITISQCRVSHVLKFLRYLDQFGETKIHDDTCQFYGQLHPPETCPCPNKEFWGNLDGVVGRLRAAFSERNGNAEINPFGAIAVGDYVTMVRQSQARARGIG</sequence>
<evidence type="ECO:0000256" key="6">
    <source>
        <dbReference type="ARBA" id="ARBA00023163"/>
    </source>
</evidence>
<evidence type="ECO:0000256" key="8">
    <source>
        <dbReference type="SAM" id="MobiDB-lite"/>
    </source>
</evidence>
<evidence type="ECO:0000313" key="10">
    <source>
        <dbReference type="EMBL" id="KAF4391033.1"/>
    </source>
</evidence>
<evidence type="ECO:0000256" key="7">
    <source>
        <dbReference type="ARBA" id="ARBA00023242"/>
    </source>
</evidence>
<evidence type="ECO:0000256" key="4">
    <source>
        <dbReference type="ARBA" id="ARBA00023015"/>
    </source>
</evidence>
<reference evidence="12 13" key="1">
    <citation type="journal article" date="2020" name="bioRxiv">
        <title>Sequence and annotation of 42 cannabis genomes reveals extensive copy number variation in cannabinoid synthesis and pathogen resistance genes.</title>
        <authorList>
            <person name="Mckernan K.J."/>
            <person name="Helbert Y."/>
            <person name="Kane L.T."/>
            <person name="Ebling H."/>
            <person name="Zhang L."/>
            <person name="Liu B."/>
            <person name="Eaton Z."/>
            <person name="Mclaughlin S."/>
            <person name="Kingan S."/>
            <person name="Baybayan P."/>
            <person name="Concepcion G."/>
            <person name="Jordan M."/>
            <person name="Riva A."/>
            <person name="Barbazuk W."/>
            <person name="Harkins T."/>
        </authorList>
    </citation>
    <scope>NUCLEOTIDE SEQUENCE [LARGE SCALE GENOMIC DNA]</scope>
    <source>
        <strain evidence="12 13">cv. Jamaican Lion 4</strain>
        <strain evidence="11">Father</strain>
        <strain evidence="10">Mother</strain>
        <tissue evidence="10">Leaf</tissue>
    </source>
</reference>
<keyword evidence="13" id="KW-1185">Reference proteome</keyword>
<feature type="compositionally biased region" description="Low complexity" evidence="8">
    <location>
        <begin position="35"/>
        <end position="44"/>
    </location>
</feature>
<dbReference type="Pfam" id="PF04852">
    <property type="entry name" value="ALOG_dom"/>
    <property type="match status" value="1"/>
</dbReference>
<dbReference type="AlphaFoldDB" id="A0A7J6H6Y6"/>
<evidence type="ECO:0000313" key="11">
    <source>
        <dbReference type="EMBL" id="KAF4400410.1"/>
    </source>
</evidence>
<proteinExistence type="inferred from homology"/>
<evidence type="ECO:0000256" key="1">
    <source>
        <dbReference type="ARBA" id="ARBA00004123"/>
    </source>
</evidence>
<dbReference type="PROSITE" id="PS51697">
    <property type="entry name" value="ALOG"/>
    <property type="match status" value="1"/>
</dbReference>
<evidence type="ECO:0000313" key="12">
    <source>
        <dbReference type="Proteomes" id="UP000525078"/>
    </source>
</evidence>
<dbReference type="EMBL" id="JAATIQ010000018">
    <property type="protein sequence ID" value="KAF4400410.1"/>
    <property type="molecule type" value="Genomic_DNA"/>
</dbReference>
<feature type="domain" description="ALOG" evidence="9">
    <location>
        <begin position="56"/>
        <end position="179"/>
    </location>
</feature>
<evidence type="ECO:0000259" key="9">
    <source>
        <dbReference type="PROSITE" id="PS51697"/>
    </source>
</evidence>
<comment type="caution">
    <text evidence="10">The sequence shown here is derived from an EMBL/GenBank/DDBJ whole genome shotgun (WGS) entry which is preliminary data.</text>
</comment>
<evidence type="ECO:0000256" key="5">
    <source>
        <dbReference type="ARBA" id="ARBA00023125"/>
    </source>
</evidence>
<accession>A0A7J6H6Y6</accession>
<name>A0A7J6H6Y6_CANSA</name>
<gene>
    <name evidence="10" type="ORF">F8388_024865</name>
    <name evidence="11" type="ORF">G4B88_018752</name>
</gene>
<dbReference type="Proteomes" id="UP000583929">
    <property type="component" value="Unassembled WGS sequence"/>
</dbReference>
<dbReference type="GO" id="GO:0009416">
    <property type="term" value="P:response to light stimulus"/>
    <property type="evidence" value="ECO:0007669"/>
    <property type="project" value="TreeGrafter"/>
</dbReference>
<protein>
    <recommendedName>
        <fullName evidence="9">ALOG domain-containing protein</fullName>
    </recommendedName>
</protein>